<organism evidence="6 7">
    <name type="scientific">Septoria linicola</name>
    <dbReference type="NCBI Taxonomy" id="215465"/>
    <lineage>
        <taxon>Eukaryota</taxon>
        <taxon>Fungi</taxon>
        <taxon>Dikarya</taxon>
        <taxon>Ascomycota</taxon>
        <taxon>Pezizomycotina</taxon>
        <taxon>Dothideomycetes</taxon>
        <taxon>Dothideomycetidae</taxon>
        <taxon>Mycosphaerellales</taxon>
        <taxon>Mycosphaerellaceae</taxon>
        <taxon>Septoria</taxon>
    </lineage>
</organism>
<sequence length="293" mass="32912">MDPFFQNPGPYSCEGLKLFEPLPDGRVWAAVPKMVPSDGSPRFQGRPAMIMCANLPIRKEEHQWTEVPIAAQLGFELEVAPFPYMNNQMANFAVGPLFMDGDPASPTFTYCTRRPFPVGHHAIVRKDGKSFDDGQFTCLLEYLQMEINSKLGLECKKAKTREELQTRTVAIMKKLTPEAFHAYYIEYQRRIVAQDCGFDEYLLSLREHGLDPLKLKSPVEVTTDAQVAPACGGCGAVFGEEGRPLLACSRCKIRRYCGSVCQKEDWKMHKIVCGGKKVKKVLDTPLMFTCKDG</sequence>
<protein>
    <submittedName>
        <fullName evidence="6">Zinc finger, MYND-type</fullName>
    </submittedName>
</protein>
<dbReference type="Gene3D" id="6.10.140.2220">
    <property type="match status" value="1"/>
</dbReference>
<evidence type="ECO:0000256" key="1">
    <source>
        <dbReference type="ARBA" id="ARBA00022723"/>
    </source>
</evidence>
<dbReference type="PROSITE" id="PS50865">
    <property type="entry name" value="ZF_MYND_2"/>
    <property type="match status" value="1"/>
</dbReference>
<dbReference type="GO" id="GO:0008270">
    <property type="term" value="F:zinc ion binding"/>
    <property type="evidence" value="ECO:0007669"/>
    <property type="project" value="UniProtKB-KW"/>
</dbReference>
<evidence type="ECO:0000313" key="7">
    <source>
        <dbReference type="Proteomes" id="UP001056384"/>
    </source>
</evidence>
<evidence type="ECO:0000259" key="5">
    <source>
        <dbReference type="PROSITE" id="PS50865"/>
    </source>
</evidence>
<dbReference type="AlphaFoldDB" id="A0A9Q9B8S7"/>
<keyword evidence="2 4" id="KW-0863">Zinc-finger</keyword>
<keyword evidence="7" id="KW-1185">Reference proteome</keyword>
<evidence type="ECO:0000256" key="3">
    <source>
        <dbReference type="ARBA" id="ARBA00022833"/>
    </source>
</evidence>
<keyword evidence="1" id="KW-0479">Metal-binding</keyword>
<dbReference type="OrthoDB" id="3648505at2759"/>
<dbReference type="Proteomes" id="UP001056384">
    <property type="component" value="Chromosome 12"/>
</dbReference>
<proteinExistence type="predicted"/>
<evidence type="ECO:0000256" key="4">
    <source>
        <dbReference type="PROSITE-ProRule" id="PRU00134"/>
    </source>
</evidence>
<dbReference type="PROSITE" id="PS01360">
    <property type="entry name" value="ZF_MYND_1"/>
    <property type="match status" value="1"/>
</dbReference>
<feature type="domain" description="MYND-type" evidence="5">
    <location>
        <begin position="231"/>
        <end position="273"/>
    </location>
</feature>
<dbReference type="EMBL" id="CP099429">
    <property type="protein sequence ID" value="USW59397.1"/>
    <property type="molecule type" value="Genomic_DNA"/>
</dbReference>
<evidence type="ECO:0000313" key="6">
    <source>
        <dbReference type="EMBL" id="USW59397.1"/>
    </source>
</evidence>
<reference evidence="6" key="1">
    <citation type="submission" date="2022-06" db="EMBL/GenBank/DDBJ databases">
        <title>Complete genome sequences of two strains of the flax pathogen Septoria linicola.</title>
        <authorList>
            <person name="Lapalu N."/>
            <person name="Simon A."/>
            <person name="Demenou B."/>
            <person name="Paumier D."/>
            <person name="Guillot M.-P."/>
            <person name="Gout L."/>
            <person name="Valade R."/>
        </authorList>
    </citation>
    <scope>NUCLEOTIDE SEQUENCE</scope>
    <source>
        <strain evidence="6">SE15195</strain>
    </source>
</reference>
<dbReference type="Pfam" id="PF01753">
    <property type="entry name" value="zf-MYND"/>
    <property type="match status" value="1"/>
</dbReference>
<dbReference type="InterPro" id="IPR002893">
    <property type="entry name" value="Znf_MYND"/>
</dbReference>
<gene>
    <name evidence="6" type="ORF">Slin15195_G127160</name>
</gene>
<dbReference type="SUPFAM" id="SSF144232">
    <property type="entry name" value="HIT/MYND zinc finger-like"/>
    <property type="match status" value="1"/>
</dbReference>
<name>A0A9Q9B8S7_9PEZI</name>
<evidence type="ECO:0000256" key="2">
    <source>
        <dbReference type="ARBA" id="ARBA00022771"/>
    </source>
</evidence>
<accession>A0A9Q9B8S7</accession>
<keyword evidence="3" id="KW-0862">Zinc</keyword>